<evidence type="ECO:0000313" key="2">
    <source>
        <dbReference type="EMBL" id="MFB2895188.1"/>
    </source>
</evidence>
<feature type="region of interest" description="Disordered" evidence="1">
    <location>
        <begin position="35"/>
        <end position="132"/>
    </location>
</feature>
<feature type="region of interest" description="Disordered" evidence="1">
    <location>
        <begin position="250"/>
        <end position="349"/>
    </location>
</feature>
<feature type="compositionally biased region" description="Polar residues" evidence="1">
    <location>
        <begin position="51"/>
        <end position="76"/>
    </location>
</feature>
<dbReference type="RefSeq" id="WP_413264822.1">
    <property type="nucleotide sequence ID" value="NZ_JBHFNR010000145.1"/>
</dbReference>
<feature type="compositionally biased region" description="Basic and acidic residues" evidence="1">
    <location>
        <begin position="35"/>
        <end position="45"/>
    </location>
</feature>
<evidence type="ECO:0000256" key="1">
    <source>
        <dbReference type="SAM" id="MobiDB-lite"/>
    </source>
</evidence>
<sequence length="349" mass="40169">MSNVEEIAISEQIHHRKQILESPYKEHFERFESYQKFLKEQEKQPEAQQPTASKSAENLSQSQVEPTAKTLANSQPKLPKIPEFEGKLPPPEKPAIEPPKLEQEAQEKVSQQQIEKSKTSVPQFPNLEFKNDEELNISQRQLYRYPKDHPDVISGERRAGSFMKKDKWQEWFQQQTNTPVEPVSDAVNLKHSDNGVAKLSEEQQKQLMEDLGRTNLNNPFLDDIIDDENEQLEEQPTPEQVAKLHEQLNFDRSLPELSEAKAQESAFDRPEAIEPQQQAVVSAFDQTPDVQQPQIEQESVFDRTPEPQQPQVEPESVFDFDGAEHSVESDRTIEISPTATKQRSRGLER</sequence>
<protein>
    <submittedName>
        <fullName evidence="2">Uncharacterized protein</fullName>
    </submittedName>
</protein>
<dbReference type="EMBL" id="JBHFNR010000145">
    <property type="protein sequence ID" value="MFB2895188.1"/>
    <property type="molecule type" value="Genomic_DNA"/>
</dbReference>
<reference evidence="2 3" key="1">
    <citation type="submission" date="2024-09" db="EMBL/GenBank/DDBJ databases">
        <title>Floridaenema gen nov. (Aerosakkonemataceae, Aerosakkonematales ord. nov., Cyanobacteria) from benthic tropical and subtropical fresh waters, with the description of four new species.</title>
        <authorList>
            <person name="Moretto J.A."/>
            <person name="Berthold D.E."/>
            <person name="Lefler F.W."/>
            <person name="Huang I.-S."/>
            <person name="Laughinghouse H. IV."/>
        </authorList>
    </citation>
    <scope>NUCLEOTIDE SEQUENCE [LARGE SCALE GENOMIC DNA]</scope>
    <source>
        <strain evidence="2 3">BLCC-F50</strain>
    </source>
</reference>
<evidence type="ECO:0000313" key="3">
    <source>
        <dbReference type="Proteomes" id="UP001576784"/>
    </source>
</evidence>
<gene>
    <name evidence="2" type="ORF">ACE1CI_19950</name>
</gene>
<proteinExistence type="predicted"/>
<keyword evidence="3" id="KW-1185">Reference proteome</keyword>
<feature type="compositionally biased region" description="Polar residues" evidence="1">
    <location>
        <begin position="275"/>
        <end position="297"/>
    </location>
</feature>
<organism evidence="2 3">
    <name type="scientific">Floridaenema flaviceps BLCC-F50</name>
    <dbReference type="NCBI Taxonomy" id="3153642"/>
    <lineage>
        <taxon>Bacteria</taxon>
        <taxon>Bacillati</taxon>
        <taxon>Cyanobacteriota</taxon>
        <taxon>Cyanophyceae</taxon>
        <taxon>Oscillatoriophycideae</taxon>
        <taxon>Aerosakkonematales</taxon>
        <taxon>Aerosakkonemataceae</taxon>
        <taxon>Floridanema</taxon>
        <taxon>Floridanema flaviceps</taxon>
    </lineage>
</organism>
<feature type="compositionally biased region" description="Basic and acidic residues" evidence="1">
    <location>
        <begin position="258"/>
        <end position="272"/>
    </location>
</feature>
<name>A0ABV4XV95_9CYAN</name>
<feature type="region of interest" description="Disordered" evidence="1">
    <location>
        <begin position="1"/>
        <end position="22"/>
    </location>
</feature>
<comment type="caution">
    <text evidence="2">The sequence shown here is derived from an EMBL/GenBank/DDBJ whole genome shotgun (WGS) entry which is preliminary data.</text>
</comment>
<accession>A0ABV4XV95</accession>
<dbReference type="Proteomes" id="UP001576784">
    <property type="component" value="Unassembled WGS sequence"/>
</dbReference>
<feature type="compositionally biased region" description="Pro residues" evidence="1">
    <location>
        <begin position="88"/>
        <end position="97"/>
    </location>
</feature>
<feature type="compositionally biased region" description="Basic and acidic residues" evidence="1">
    <location>
        <begin position="322"/>
        <end position="333"/>
    </location>
</feature>
<feature type="compositionally biased region" description="Polar residues" evidence="1">
    <location>
        <begin position="108"/>
        <end position="123"/>
    </location>
</feature>